<dbReference type="Proteomes" id="UP001189429">
    <property type="component" value="Unassembled WGS sequence"/>
</dbReference>
<feature type="region of interest" description="Disordered" evidence="1">
    <location>
        <begin position="28"/>
        <end position="53"/>
    </location>
</feature>
<accession>A0ABN9Q4F9</accession>
<gene>
    <name evidence="2" type="ORF">PCOR1329_LOCUS7767</name>
</gene>
<name>A0ABN9Q4F9_9DINO</name>
<organism evidence="2 3">
    <name type="scientific">Prorocentrum cordatum</name>
    <dbReference type="NCBI Taxonomy" id="2364126"/>
    <lineage>
        <taxon>Eukaryota</taxon>
        <taxon>Sar</taxon>
        <taxon>Alveolata</taxon>
        <taxon>Dinophyceae</taxon>
        <taxon>Prorocentrales</taxon>
        <taxon>Prorocentraceae</taxon>
        <taxon>Prorocentrum</taxon>
    </lineage>
</organism>
<comment type="caution">
    <text evidence="2">The sequence shown here is derived from an EMBL/GenBank/DDBJ whole genome shotgun (WGS) entry which is preliminary data.</text>
</comment>
<protein>
    <submittedName>
        <fullName evidence="2">Uncharacterized protein</fullName>
    </submittedName>
</protein>
<reference evidence="2" key="1">
    <citation type="submission" date="2023-10" db="EMBL/GenBank/DDBJ databases">
        <authorList>
            <person name="Chen Y."/>
            <person name="Shah S."/>
            <person name="Dougan E. K."/>
            <person name="Thang M."/>
            <person name="Chan C."/>
        </authorList>
    </citation>
    <scope>NUCLEOTIDE SEQUENCE [LARGE SCALE GENOMIC DNA]</scope>
</reference>
<proteinExistence type="predicted"/>
<keyword evidence="3" id="KW-1185">Reference proteome</keyword>
<evidence type="ECO:0000313" key="2">
    <source>
        <dbReference type="EMBL" id="CAK0799255.1"/>
    </source>
</evidence>
<dbReference type="EMBL" id="CAUYUJ010002113">
    <property type="protein sequence ID" value="CAK0799255.1"/>
    <property type="molecule type" value="Genomic_DNA"/>
</dbReference>
<sequence>MFLPFSSDWRVSSPLPCLSPSAPPFPFGARSGSVTERPTGAPAGGARRPLRHPASQFMGGRQCLCYVQRARLEGGAVLFGCLIAATAYLQHLFSNIACVL</sequence>
<evidence type="ECO:0000256" key="1">
    <source>
        <dbReference type="SAM" id="MobiDB-lite"/>
    </source>
</evidence>
<evidence type="ECO:0000313" key="3">
    <source>
        <dbReference type="Proteomes" id="UP001189429"/>
    </source>
</evidence>